<dbReference type="InterPro" id="IPR050767">
    <property type="entry name" value="Sel1_AlgK"/>
</dbReference>
<dbReference type="SMART" id="SM00671">
    <property type="entry name" value="SEL1"/>
    <property type="match status" value="5"/>
</dbReference>
<dbReference type="Proteomes" id="UP000265845">
    <property type="component" value="Unassembled WGS sequence"/>
</dbReference>
<dbReference type="InterPro" id="IPR006597">
    <property type="entry name" value="Sel1-like"/>
</dbReference>
<dbReference type="AlphaFoldDB" id="A0A399R9C8"/>
<reference evidence="1 2" key="1">
    <citation type="submission" date="2018-08" db="EMBL/GenBank/DDBJ databases">
        <title>Henriciella mobilis sp. nov., isolated from seawater.</title>
        <authorList>
            <person name="Cheng H."/>
            <person name="Wu Y.-H."/>
            <person name="Xu X.-W."/>
            <person name="Guo L.-L."/>
        </authorList>
    </citation>
    <scope>NUCLEOTIDE SEQUENCE [LARGE SCALE GENOMIC DNA]</scope>
    <source>
        <strain evidence="1 2">CCUG67844</strain>
    </source>
</reference>
<accession>A0A399R9C8</accession>
<dbReference type="Pfam" id="PF08238">
    <property type="entry name" value="Sel1"/>
    <property type="match status" value="4"/>
</dbReference>
<keyword evidence="2" id="KW-1185">Reference proteome</keyword>
<comment type="caution">
    <text evidence="1">The sequence shown here is derived from an EMBL/GenBank/DDBJ whole genome shotgun (WGS) entry which is preliminary data.</text>
</comment>
<dbReference type="InterPro" id="IPR011990">
    <property type="entry name" value="TPR-like_helical_dom_sf"/>
</dbReference>
<gene>
    <name evidence="1" type="ORF">D1222_13405</name>
</gene>
<dbReference type="SUPFAM" id="SSF81901">
    <property type="entry name" value="HCP-like"/>
    <property type="match status" value="2"/>
</dbReference>
<organism evidence="1 2">
    <name type="scientific">Henriciella algicola</name>
    <dbReference type="NCBI Taxonomy" id="1608422"/>
    <lineage>
        <taxon>Bacteria</taxon>
        <taxon>Pseudomonadati</taxon>
        <taxon>Pseudomonadota</taxon>
        <taxon>Alphaproteobacteria</taxon>
        <taxon>Hyphomonadales</taxon>
        <taxon>Hyphomonadaceae</taxon>
        <taxon>Henriciella</taxon>
    </lineage>
</organism>
<dbReference type="OrthoDB" id="8235393at2"/>
<name>A0A399R9C8_9PROT</name>
<evidence type="ECO:0000313" key="2">
    <source>
        <dbReference type="Proteomes" id="UP000265845"/>
    </source>
</evidence>
<proteinExistence type="predicted"/>
<sequence length="551" mass="59486">MKERLTMEATIVGPPGGRINSVQGRCICRCTGGAATVFKRDAGVGAGHSPRRGENQAGQFSKAFVVGGLFMLRLVKAALLAASFFGAAHAQNLVITPVPEAPWAEPGSVTYLQNERAKTLYASGQYEEARQIWESLIPYGSLEAHTNLGVYYRQGKAVTPDYDKAVALWQVAAAQNFPPALYNLAALYREGWPGHPADPQKAFETYVMSARAGNETAAYVAAQMAFNGEGVPVNFEDGHRLLRLSADLGHPNAFLTMGKFDELGLNPEGDLLSAREWYEKAQSMGHPMAASAIASLPPLDIEFATTLMRQGRHRQAFDVAYDLCWHRDDVYACELAGRYELLGADGVARNYFNASMSLERACDANVHEACVNFAHAVAEGSQRTPEIYPRLLFRKAENSYAAACDHEENYNACAGVVFFNYYPYFGLSSRDRIMKYGARGCIQGGNQFACDVWMPMFNASLPAVPRERSSSGFGNFLGNTLTAVVGGLAAGAEAYAANSGSSSSYSGSSYSSASSSQSSTGSMRDFNQYLRAVNSIGTAYSAPCPASNPYC</sequence>
<dbReference type="Gene3D" id="1.25.40.10">
    <property type="entry name" value="Tetratricopeptide repeat domain"/>
    <property type="match status" value="1"/>
</dbReference>
<evidence type="ECO:0000313" key="1">
    <source>
        <dbReference type="EMBL" id="RIJ27393.1"/>
    </source>
</evidence>
<dbReference type="PANTHER" id="PTHR11102">
    <property type="entry name" value="SEL-1-LIKE PROTEIN"/>
    <property type="match status" value="1"/>
</dbReference>
<protein>
    <submittedName>
        <fullName evidence="1">Sel1 repeat family protein</fullName>
    </submittedName>
</protein>
<dbReference type="EMBL" id="QWGA01000008">
    <property type="protein sequence ID" value="RIJ27393.1"/>
    <property type="molecule type" value="Genomic_DNA"/>
</dbReference>
<dbReference type="PANTHER" id="PTHR11102:SF160">
    <property type="entry name" value="ERAD-ASSOCIATED E3 UBIQUITIN-PROTEIN LIGASE COMPONENT HRD3"/>
    <property type="match status" value="1"/>
</dbReference>